<dbReference type="AlphaFoldDB" id="H0HKK5"/>
<sequence length="31" mass="3525">MKETKVARWKFADRIVGPVDVAASRHDRTAL</sequence>
<dbReference type="EMBL" id="AHAM01000027">
    <property type="protein sequence ID" value="EHK58703.1"/>
    <property type="molecule type" value="Genomic_DNA"/>
</dbReference>
<evidence type="ECO:0000313" key="1">
    <source>
        <dbReference type="EMBL" id="EHK58703.1"/>
    </source>
</evidence>
<keyword evidence="2" id="KW-1185">Reference proteome</keyword>
<organism evidence="1 2">
    <name type="scientific">Mesorhizobium alhagi CCNWXJ12-2</name>
    <dbReference type="NCBI Taxonomy" id="1107882"/>
    <lineage>
        <taxon>Bacteria</taxon>
        <taxon>Pseudomonadati</taxon>
        <taxon>Pseudomonadota</taxon>
        <taxon>Alphaproteobacteria</taxon>
        <taxon>Hyphomicrobiales</taxon>
        <taxon>Phyllobacteriaceae</taxon>
        <taxon>Allomesorhizobium</taxon>
    </lineage>
</organism>
<proteinExistence type="predicted"/>
<dbReference type="Proteomes" id="UP000003250">
    <property type="component" value="Unassembled WGS sequence"/>
</dbReference>
<protein>
    <submittedName>
        <fullName evidence="1">Uncharacterized protein</fullName>
    </submittedName>
</protein>
<evidence type="ECO:0000313" key="2">
    <source>
        <dbReference type="Proteomes" id="UP000003250"/>
    </source>
</evidence>
<accession>H0HKK5</accession>
<gene>
    <name evidence="1" type="ORF">MAXJ12_03313</name>
</gene>
<name>H0HKK5_9HYPH</name>
<reference evidence="1 2" key="1">
    <citation type="journal article" date="2012" name="J. Bacteriol.">
        <title>Draft Genome Sequence of Mesorhizobium alhagi CCNWXJ12-2T, a Novel Salt-Resistant Species Isolated from the Desert of Northwestern China.</title>
        <authorList>
            <person name="Zhou M."/>
            <person name="Chen W."/>
            <person name="Chen H."/>
            <person name="Wei G."/>
        </authorList>
    </citation>
    <scope>NUCLEOTIDE SEQUENCE [LARGE SCALE GENOMIC DNA]</scope>
    <source>
        <strain evidence="1 2">CCNWXJ12-2</strain>
    </source>
</reference>